<dbReference type="Proteomes" id="UP001454036">
    <property type="component" value="Unassembled WGS sequence"/>
</dbReference>
<reference evidence="2 3" key="1">
    <citation type="submission" date="2024-01" db="EMBL/GenBank/DDBJ databases">
        <title>The complete chloroplast genome sequence of Lithospermum erythrorhizon: insights into the phylogenetic relationship among Boraginaceae species and the maternal lineages of purple gromwells.</title>
        <authorList>
            <person name="Okada T."/>
            <person name="Watanabe K."/>
        </authorList>
    </citation>
    <scope>NUCLEOTIDE SEQUENCE [LARGE SCALE GENOMIC DNA]</scope>
</reference>
<feature type="compositionally biased region" description="Basic and acidic residues" evidence="1">
    <location>
        <begin position="48"/>
        <end position="57"/>
    </location>
</feature>
<evidence type="ECO:0000313" key="3">
    <source>
        <dbReference type="Proteomes" id="UP001454036"/>
    </source>
</evidence>
<comment type="caution">
    <text evidence="2">The sequence shown here is derived from an EMBL/GenBank/DDBJ whole genome shotgun (WGS) entry which is preliminary data.</text>
</comment>
<protein>
    <submittedName>
        <fullName evidence="2">Uncharacterized protein</fullName>
    </submittedName>
</protein>
<gene>
    <name evidence="2" type="ORF">LIER_00902</name>
</gene>
<dbReference type="AlphaFoldDB" id="A0AAV3NK90"/>
<feature type="region of interest" description="Disordered" evidence="1">
    <location>
        <begin position="1"/>
        <end position="29"/>
    </location>
</feature>
<dbReference type="EMBL" id="BAABME010000081">
    <property type="protein sequence ID" value="GAA0139337.1"/>
    <property type="molecule type" value="Genomic_DNA"/>
</dbReference>
<organism evidence="2 3">
    <name type="scientific">Lithospermum erythrorhizon</name>
    <name type="common">Purple gromwell</name>
    <name type="synonym">Lithospermum officinale var. erythrorhizon</name>
    <dbReference type="NCBI Taxonomy" id="34254"/>
    <lineage>
        <taxon>Eukaryota</taxon>
        <taxon>Viridiplantae</taxon>
        <taxon>Streptophyta</taxon>
        <taxon>Embryophyta</taxon>
        <taxon>Tracheophyta</taxon>
        <taxon>Spermatophyta</taxon>
        <taxon>Magnoliopsida</taxon>
        <taxon>eudicotyledons</taxon>
        <taxon>Gunneridae</taxon>
        <taxon>Pentapetalae</taxon>
        <taxon>asterids</taxon>
        <taxon>lamiids</taxon>
        <taxon>Boraginales</taxon>
        <taxon>Boraginaceae</taxon>
        <taxon>Boraginoideae</taxon>
        <taxon>Lithospermeae</taxon>
        <taxon>Lithospermum</taxon>
    </lineage>
</organism>
<evidence type="ECO:0000313" key="2">
    <source>
        <dbReference type="EMBL" id="GAA0139337.1"/>
    </source>
</evidence>
<feature type="region of interest" description="Disordered" evidence="1">
    <location>
        <begin position="48"/>
        <end position="107"/>
    </location>
</feature>
<feature type="compositionally biased region" description="Polar residues" evidence="1">
    <location>
        <begin position="86"/>
        <end position="107"/>
    </location>
</feature>
<feature type="compositionally biased region" description="Basic and acidic residues" evidence="1">
    <location>
        <begin position="66"/>
        <end position="85"/>
    </location>
</feature>
<name>A0AAV3NK90_LITER</name>
<proteinExistence type="predicted"/>
<evidence type="ECO:0000256" key="1">
    <source>
        <dbReference type="SAM" id="MobiDB-lite"/>
    </source>
</evidence>
<accession>A0AAV3NK90</accession>
<keyword evidence="3" id="KW-1185">Reference proteome</keyword>
<sequence length="107" mass="12062">MDHHNFDLTDIPINVSNIDDDNNGSSEGEYPVFEINLNEMYHEDDDNIDQHIDSKEEVGDDGGAGEDFHNEMTSEEHQWNSEKGTHNSGIKTVEITSNNSPKNLKTT</sequence>